<evidence type="ECO:0000256" key="1">
    <source>
        <dbReference type="SAM" id="Phobius"/>
    </source>
</evidence>
<dbReference type="Pfam" id="PF16931">
    <property type="entry name" value="Phage_holin_8"/>
    <property type="match status" value="1"/>
</dbReference>
<accession>A0A1Q9R5T3</accession>
<gene>
    <name evidence="2" type="ORF">PSEMO_23020</name>
</gene>
<keyword evidence="1" id="KW-0812">Transmembrane</keyword>
<feature type="transmembrane region" description="Helical" evidence="1">
    <location>
        <begin position="82"/>
        <end position="101"/>
    </location>
</feature>
<name>A0A1Q9R5T3_PSEPU</name>
<evidence type="ECO:0000313" key="3">
    <source>
        <dbReference type="Proteomes" id="UP000186736"/>
    </source>
</evidence>
<protein>
    <recommendedName>
        <fullName evidence="4">Phage holin</fullName>
    </recommendedName>
</protein>
<dbReference type="RefSeq" id="WP_075803235.1">
    <property type="nucleotide sequence ID" value="NZ_MKZO01000018.1"/>
</dbReference>
<comment type="caution">
    <text evidence="2">The sequence shown here is derived from an EMBL/GenBank/DDBJ whole genome shotgun (WGS) entry which is preliminary data.</text>
</comment>
<feature type="transmembrane region" description="Helical" evidence="1">
    <location>
        <begin position="29"/>
        <end position="47"/>
    </location>
</feature>
<keyword evidence="1" id="KW-0472">Membrane</keyword>
<proteinExistence type="predicted"/>
<dbReference type="OrthoDB" id="6694073at2"/>
<keyword evidence="1" id="KW-1133">Transmembrane helix</keyword>
<feature type="transmembrane region" description="Helical" evidence="1">
    <location>
        <begin position="54"/>
        <end position="70"/>
    </location>
</feature>
<evidence type="ECO:0008006" key="4">
    <source>
        <dbReference type="Google" id="ProtNLM"/>
    </source>
</evidence>
<evidence type="ECO:0000313" key="2">
    <source>
        <dbReference type="EMBL" id="OLS62741.1"/>
    </source>
</evidence>
<dbReference type="Proteomes" id="UP000186736">
    <property type="component" value="Unassembled WGS sequence"/>
</dbReference>
<dbReference type="InterPro" id="IPR032637">
    <property type="entry name" value="Phage_holin-like"/>
</dbReference>
<dbReference type="AlphaFoldDB" id="A0A1Q9R5T3"/>
<reference evidence="2 3" key="1">
    <citation type="submission" date="2016-10" db="EMBL/GenBank/DDBJ databases">
        <title>Genome Sequence of Pseudomonas putida GM4FR.</title>
        <authorList>
            <person name="Poehlein A."/>
            <person name="Wemheuer F."/>
            <person name="Hollensteiner J."/>
            <person name="Wemheuer B."/>
        </authorList>
    </citation>
    <scope>NUCLEOTIDE SEQUENCE [LARGE SCALE GENOMIC DNA]</scope>
    <source>
        <strain evidence="2 3">GM4FR</strain>
    </source>
</reference>
<dbReference type="EMBL" id="MKZO01000018">
    <property type="protein sequence ID" value="OLS62741.1"/>
    <property type="molecule type" value="Genomic_DNA"/>
</dbReference>
<sequence>MSDPTSSSLSSLFVGLGLAASLPAVEGDMVFGAVLGAWLVASTRGFLKAWQRMGSLLLSAGVGYLFTPLMRSIGPFLSGGEAAFIGAVVVIPIVIKVMIWLDGADLRDIIQRLRGS</sequence>
<organism evidence="2 3">
    <name type="scientific">Pseudomonas putida</name>
    <name type="common">Arthrobacter siderocapsulatus</name>
    <dbReference type="NCBI Taxonomy" id="303"/>
    <lineage>
        <taxon>Bacteria</taxon>
        <taxon>Pseudomonadati</taxon>
        <taxon>Pseudomonadota</taxon>
        <taxon>Gammaproteobacteria</taxon>
        <taxon>Pseudomonadales</taxon>
        <taxon>Pseudomonadaceae</taxon>
        <taxon>Pseudomonas</taxon>
    </lineage>
</organism>